<dbReference type="GO" id="GO:0005886">
    <property type="term" value="C:plasma membrane"/>
    <property type="evidence" value="ECO:0007669"/>
    <property type="project" value="UniProtKB-SubCell"/>
</dbReference>
<comment type="caution">
    <text evidence="8">The sequence shown here is derived from an EMBL/GenBank/DDBJ whole genome shotgun (WGS) entry which is preliminary data.</text>
</comment>
<feature type="transmembrane region" description="Helical" evidence="6">
    <location>
        <begin position="38"/>
        <end position="59"/>
    </location>
</feature>
<feature type="transmembrane region" description="Helical" evidence="6">
    <location>
        <begin position="177"/>
        <end position="202"/>
    </location>
</feature>
<feature type="transmembrane region" description="Helical" evidence="6">
    <location>
        <begin position="248"/>
        <end position="266"/>
    </location>
</feature>
<feature type="transmembrane region" description="Helical" evidence="6">
    <location>
        <begin position="100"/>
        <end position="126"/>
    </location>
</feature>
<dbReference type="NCBIfam" id="NF037997">
    <property type="entry name" value="Na_Pi_symport"/>
    <property type="match status" value="1"/>
</dbReference>
<keyword evidence="5 6" id="KW-0472">Membrane</keyword>
<feature type="transmembrane region" description="Helical" evidence="6">
    <location>
        <begin position="6"/>
        <end position="26"/>
    </location>
</feature>
<dbReference type="InterPro" id="IPR038078">
    <property type="entry name" value="PhoU-like_sf"/>
</dbReference>
<name>A0A926EU57_9FIRM</name>
<keyword evidence="2" id="KW-1003">Cell membrane</keyword>
<dbReference type="NCBIfam" id="TIGR00704">
    <property type="entry name" value="NaPi_cotrn_rel"/>
    <property type="match status" value="1"/>
</dbReference>
<evidence type="ECO:0000256" key="3">
    <source>
        <dbReference type="ARBA" id="ARBA00022692"/>
    </source>
</evidence>
<evidence type="ECO:0000256" key="5">
    <source>
        <dbReference type="ARBA" id="ARBA00023136"/>
    </source>
</evidence>
<dbReference type="Gene3D" id="1.20.58.220">
    <property type="entry name" value="Phosphate transport system protein phou homolog 2, domain 2"/>
    <property type="match status" value="1"/>
</dbReference>
<dbReference type="Pfam" id="PF01895">
    <property type="entry name" value="PhoU"/>
    <property type="match status" value="2"/>
</dbReference>
<dbReference type="GO" id="GO:0044341">
    <property type="term" value="P:sodium-dependent phosphate transport"/>
    <property type="evidence" value="ECO:0007669"/>
    <property type="project" value="InterPro"/>
</dbReference>
<keyword evidence="4 6" id="KW-1133">Transmembrane helix</keyword>
<reference evidence="8" key="1">
    <citation type="submission" date="2020-08" db="EMBL/GenBank/DDBJ databases">
        <title>Genome public.</title>
        <authorList>
            <person name="Liu C."/>
            <person name="Sun Q."/>
        </authorList>
    </citation>
    <scope>NUCLEOTIDE SEQUENCE</scope>
    <source>
        <strain evidence="8">BX21</strain>
    </source>
</reference>
<dbReference type="EMBL" id="JACRTG010000012">
    <property type="protein sequence ID" value="MBC8587552.1"/>
    <property type="molecule type" value="Genomic_DNA"/>
</dbReference>
<evidence type="ECO:0000256" key="4">
    <source>
        <dbReference type="ARBA" id="ARBA00022989"/>
    </source>
</evidence>
<dbReference type="GO" id="GO:0005436">
    <property type="term" value="F:sodium:phosphate symporter activity"/>
    <property type="evidence" value="ECO:0007669"/>
    <property type="project" value="InterPro"/>
</dbReference>
<evidence type="ECO:0000256" key="2">
    <source>
        <dbReference type="ARBA" id="ARBA00022475"/>
    </source>
</evidence>
<feature type="transmembrane region" description="Helical" evidence="6">
    <location>
        <begin position="65"/>
        <end position="88"/>
    </location>
</feature>
<dbReference type="InterPro" id="IPR026022">
    <property type="entry name" value="PhoU_dom"/>
</dbReference>
<dbReference type="RefSeq" id="WP_262429003.1">
    <property type="nucleotide sequence ID" value="NZ_JACRTG010000012.1"/>
</dbReference>
<keyword evidence="3 6" id="KW-0812">Transmembrane</keyword>
<accession>A0A926EU57</accession>
<evidence type="ECO:0000313" key="9">
    <source>
        <dbReference type="Proteomes" id="UP000601171"/>
    </source>
</evidence>
<dbReference type="PANTHER" id="PTHR10010">
    <property type="entry name" value="SOLUTE CARRIER FAMILY 34 SODIUM PHOSPHATE , MEMBER 2-RELATED"/>
    <property type="match status" value="1"/>
</dbReference>
<feature type="domain" description="PhoU" evidence="7">
    <location>
        <begin position="454"/>
        <end position="536"/>
    </location>
</feature>
<protein>
    <submittedName>
        <fullName evidence="8">Na/Pi cotransporter family protein</fullName>
    </submittedName>
</protein>
<feature type="transmembrane region" description="Helical" evidence="6">
    <location>
        <begin position="214"/>
        <end position="236"/>
    </location>
</feature>
<evidence type="ECO:0000256" key="1">
    <source>
        <dbReference type="ARBA" id="ARBA00004651"/>
    </source>
</evidence>
<feature type="domain" description="PhoU" evidence="7">
    <location>
        <begin position="350"/>
        <end position="435"/>
    </location>
</feature>
<evidence type="ECO:0000313" key="8">
    <source>
        <dbReference type="EMBL" id="MBC8587552.1"/>
    </source>
</evidence>
<dbReference type="InterPro" id="IPR003841">
    <property type="entry name" value="Na/Pi_transpt"/>
</dbReference>
<sequence>MKQLIFNLIGGTALLMYGVDMMGEGLENASGNLMKKMLSILTGNVVSSFLVGVFLTALVQSSTAITVLTVGFVNAGLIALPQALGIIYGANIGTTITAQLMALSFSFNLTEVALPVLGIGFGISIFAKKKTIKHIGQAIMGFGLMFLGLSILNSSVPIMKENSTLRFFFENYARNPFIAVLLGIVVTALVHSSAATVGFVMVLGQAGLLDLSSAVYIMLGDNIGTCFTAQLASLTGNINARRTAWAHTLYNIFGVVLVAIIFPFFIKAVELITNTIQPNGGLEAQIANSHTIFNLFSAIAFLPITKYYVKFLETIIRPRDSDEEGHAIYLDGLLLDTPAAAFKASLAELKRGADIAKTMLNSAWEALINKDDKKLEEIVVNEDIINQLQQDITMYMVELSKRPLSKSESITLHSMIDSINNLERMADHTTDIGEAIGIKIEKNITFSEIAVSEIKELYDLTMRMMEKTIELLDTENFETLKFVVESESIMDDLTKRFSDNHIERLESGECTIESGVVYLDIVTHFERVADLIYTVALAAMDELRGISREL</sequence>
<gene>
    <name evidence="8" type="ORF">H8707_04765</name>
</gene>
<dbReference type="InterPro" id="IPR004633">
    <property type="entry name" value="NaPi_cotrn-rel/YqeW-like"/>
</dbReference>
<dbReference type="Pfam" id="PF02690">
    <property type="entry name" value="Na_Pi_cotrans"/>
    <property type="match status" value="2"/>
</dbReference>
<dbReference type="AlphaFoldDB" id="A0A926EU57"/>
<evidence type="ECO:0000259" key="7">
    <source>
        <dbReference type="Pfam" id="PF01895"/>
    </source>
</evidence>
<organism evidence="8 9">
    <name type="scientific">Paratissierella segnis</name>
    <dbReference type="NCBI Taxonomy" id="2763679"/>
    <lineage>
        <taxon>Bacteria</taxon>
        <taxon>Bacillati</taxon>
        <taxon>Bacillota</taxon>
        <taxon>Tissierellia</taxon>
        <taxon>Tissierellales</taxon>
        <taxon>Tissierellaceae</taxon>
        <taxon>Paratissierella</taxon>
    </lineage>
</organism>
<dbReference type="SUPFAM" id="SSF109755">
    <property type="entry name" value="PhoU-like"/>
    <property type="match status" value="1"/>
</dbReference>
<evidence type="ECO:0000256" key="6">
    <source>
        <dbReference type="SAM" id="Phobius"/>
    </source>
</evidence>
<comment type="subcellular location">
    <subcellularLocation>
        <location evidence="1">Cell membrane</location>
        <topology evidence="1">Multi-pass membrane protein</topology>
    </subcellularLocation>
</comment>
<keyword evidence="9" id="KW-1185">Reference proteome</keyword>
<dbReference type="Proteomes" id="UP000601171">
    <property type="component" value="Unassembled WGS sequence"/>
</dbReference>
<proteinExistence type="predicted"/>
<feature type="transmembrane region" description="Helical" evidence="6">
    <location>
        <begin position="138"/>
        <end position="156"/>
    </location>
</feature>
<dbReference type="PANTHER" id="PTHR10010:SF46">
    <property type="entry name" value="SODIUM-DEPENDENT PHOSPHATE TRANSPORT PROTEIN 2B"/>
    <property type="match status" value="1"/>
</dbReference>